<dbReference type="Gene3D" id="3.40.50.150">
    <property type="entry name" value="Vaccinia Virus protein VP39"/>
    <property type="match status" value="1"/>
</dbReference>
<keyword evidence="2" id="KW-1185">Reference proteome</keyword>
<dbReference type="Proteomes" id="UP000009022">
    <property type="component" value="Unassembled WGS sequence"/>
</dbReference>
<protein>
    <recommendedName>
        <fullName evidence="3">Methyltransferase domain-containing protein</fullName>
    </recommendedName>
</protein>
<reference evidence="1 2" key="1">
    <citation type="journal article" date="2008" name="Nature">
        <title>The Trichoplax genome and the nature of placozoans.</title>
        <authorList>
            <person name="Srivastava M."/>
            <person name="Begovic E."/>
            <person name="Chapman J."/>
            <person name="Putnam N.H."/>
            <person name="Hellsten U."/>
            <person name="Kawashima T."/>
            <person name="Kuo A."/>
            <person name="Mitros T."/>
            <person name="Salamov A."/>
            <person name="Carpenter M.L."/>
            <person name="Signorovitch A.Y."/>
            <person name="Moreno M.A."/>
            <person name="Kamm K."/>
            <person name="Grimwood J."/>
            <person name="Schmutz J."/>
            <person name="Shapiro H."/>
            <person name="Grigoriev I.V."/>
            <person name="Buss L.W."/>
            <person name="Schierwater B."/>
            <person name="Dellaporta S.L."/>
            <person name="Rokhsar D.S."/>
        </authorList>
    </citation>
    <scope>NUCLEOTIDE SEQUENCE [LARGE SCALE GENOMIC DNA]</scope>
    <source>
        <strain evidence="1 2">Grell-BS-1999</strain>
    </source>
</reference>
<dbReference type="InterPro" id="IPR029063">
    <property type="entry name" value="SAM-dependent_MTases_sf"/>
</dbReference>
<dbReference type="EMBL" id="DS985251">
    <property type="protein sequence ID" value="EDV21965.1"/>
    <property type="molecule type" value="Genomic_DNA"/>
</dbReference>
<dbReference type="PhylomeDB" id="B3S5V3"/>
<name>B3S5V3_TRIAD</name>
<evidence type="ECO:0008006" key="3">
    <source>
        <dbReference type="Google" id="ProtNLM"/>
    </source>
</evidence>
<dbReference type="InParanoid" id="B3S5V3"/>
<dbReference type="RefSeq" id="XP_002115602.1">
    <property type="nucleotide sequence ID" value="XM_002115566.1"/>
</dbReference>
<dbReference type="HOGENOM" id="CLU_748704_0_0_1"/>
<dbReference type="CTD" id="6756813"/>
<dbReference type="AlphaFoldDB" id="B3S5V3"/>
<proteinExistence type="predicted"/>
<dbReference type="KEGG" id="tad:TRIADDRAFT_59486"/>
<evidence type="ECO:0000313" key="1">
    <source>
        <dbReference type="EMBL" id="EDV21965.1"/>
    </source>
</evidence>
<evidence type="ECO:0000313" key="2">
    <source>
        <dbReference type="Proteomes" id="UP000009022"/>
    </source>
</evidence>
<accession>B3S5V3</accession>
<sequence length="370" mass="41634">MEKTTIKTHVFEYSKAFSAFKDASNQPQTEALLHQALINGLKEKGLVNCDQDDPIRVADICCGAGDRIIKYLRNIQFQSGIDLIAVDSNPDYTGLTDNDSIDHKQDCEKLNSTNGIAGDNLYKAMQAKIIPLNNYRVLHADVMKCDITRLLRGSQTGDRCIKDFKLVYLLQCGYYFISSHHDQARFKELLDKICSDLLSSDGVAVLSHCRLKPNTNVSLFNYATGKTKSLIPTPKECLDLSVHTSVTNLCDNLGLSCFDIPYTAYLQLSPQVHEYKEIFKDPKRYCELDNKPDALADFYTFLFTYNRSLDDLYCDKSSRGLSAMIDNTFDIIDSNNRIPIPGVLQVILNRAASVDDKIHVDELVQKLASQ</sequence>
<dbReference type="GeneID" id="6756813"/>
<dbReference type="SUPFAM" id="SSF53335">
    <property type="entry name" value="S-adenosyl-L-methionine-dependent methyltransferases"/>
    <property type="match status" value="1"/>
</dbReference>
<gene>
    <name evidence="1" type="ORF">TRIADDRAFT_59486</name>
</gene>
<organism evidence="1 2">
    <name type="scientific">Trichoplax adhaerens</name>
    <name type="common">Trichoplax reptans</name>
    <dbReference type="NCBI Taxonomy" id="10228"/>
    <lineage>
        <taxon>Eukaryota</taxon>
        <taxon>Metazoa</taxon>
        <taxon>Placozoa</taxon>
        <taxon>Uniplacotomia</taxon>
        <taxon>Trichoplacea</taxon>
        <taxon>Trichoplacidae</taxon>
        <taxon>Trichoplax</taxon>
    </lineage>
</organism>